<sequence>MCLTSNIAIFTSRGEVDAGALKVGDRVFTRDSGPQKIEWIAQRTLTALHLERQKNLMPVVIEKGALGGDLPERDLVVSPEHRVLLAADREARYGQDQDVLSAAKHLVGLPGISRFKPLEVSYVHFQFAVAEVVLTNGFWSECFQPATPIASDHDAQARDELYLLFPQLAERYGVRGYGKGGRDLRARPMSVPH</sequence>
<dbReference type="Pfam" id="PF13403">
    <property type="entry name" value="Hint_2"/>
    <property type="match status" value="1"/>
</dbReference>
<gene>
    <name evidence="1" type="ORF">IMCC12053_479</name>
</gene>
<keyword evidence="2" id="KW-1185">Reference proteome</keyword>
<dbReference type="InterPro" id="IPR036844">
    <property type="entry name" value="Hint_dom_sf"/>
</dbReference>
<evidence type="ECO:0000313" key="1">
    <source>
        <dbReference type="EMBL" id="ALI54428.1"/>
    </source>
</evidence>
<proteinExistence type="predicted"/>
<dbReference type="AlphaFoldDB" id="A0A0N9ZDS3"/>
<dbReference type="Proteomes" id="UP000064920">
    <property type="component" value="Chromosome"/>
</dbReference>
<dbReference type="RefSeq" id="WP_062215383.1">
    <property type="nucleotide sequence ID" value="NZ_CP012023.1"/>
</dbReference>
<dbReference type="KEGG" id="cmar:IMCC12053_479"/>
<dbReference type="PATRIC" id="fig|1397108.4.peg.493"/>
<protein>
    <submittedName>
        <fullName evidence="1">Type I secretion target repeat protein</fullName>
    </submittedName>
</protein>
<name>A0A0N9ZDS3_9RHOB</name>
<dbReference type="SUPFAM" id="SSF51294">
    <property type="entry name" value="Hedgehog/intein (Hint) domain"/>
    <property type="match status" value="1"/>
</dbReference>
<evidence type="ECO:0000313" key="2">
    <source>
        <dbReference type="Proteomes" id="UP000064920"/>
    </source>
</evidence>
<dbReference type="OrthoDB" id="6305173at2"/>
<dbReference type="InterPro" id="IPR028992">
    <property type="entry name" value="Hedgehog/Intein_dom"/>
</dbReference>
<organism evidence="1 2">
    <name type="scientific">Celeribacter marinus</name>
    <dbReference type="NCBI Taxonomy" id="1397108"/>
    <lineage>
        <taxon>Bacteria</taxon>
        <taxon>Pseudomonadati</taxon>
        <taxon>Pseudomonadota</taxon>
        <taxon>Alphaproteobacteria</taxon>
        <taxon>Rhodobacterales</taxon>
        <taxon>Roseobacteraceae</taxon>
        <taxon>Celeribacter</taxon>
    </lineage>
</organism>
<accession>A0A0N9ZDS3</accession>
<dbReference type="EMBL" id="CP012023">
    <property type="protein sequence ID" value="ALI54428.1"/>
    <property type="molecule type" value="Genomic_DNA"/>
</dbReference>
<reference evidence="1 2" key="1">
    <citation type="submission" date="2015-05" db="EMBL/GenBank/DDBJ databases">
        <authorList>
            <person name="Wang D.B."/>
            <person name="Wang M."/>
        </authorList>
    </citation>
    <scope>NUCLEOTIDE SEQUENCE [LARGE SCALE GENOMIC DNA]</scope>
    <source>
        <strain evidence="1 2">IMCC 12053</strain>
    </source>
</reference>
<dbReference type="STRING" id="1397108.IMCC12053_479"/>